<evidence type="ECO:0000313" key="2">
    <source>
        <dbReference type="EMBL" id="TMQ67999.1"/>
    </source>
</evidence>
<reference evidence="2 3" key="1">
    <citation type="journal article" date="2019" name="Nat. Microbiol.">
        <title>Mediterranean grassland soil C-N compound turnover is dependent on rainfall and depth, and is mediated by genomically divergent microorganisms.</title>
        <authorList>
            <person name="Diamond S."/>
            <person name="Andeer P.F."/>
            <person name="Li Z."/>
            <person name="Crits-Christoph A."/>
            <person name="Burstein D."/>
            <person name="Anantharaman K."/>
            <person name="Lane K.R."/>
            <person name="Thomas B.C."/>
            <person name="Pan C."/>
            <person name="Northen T.R."/>
            <person name="Banfield J.F."/>
        </authorList>
    </citation>
    <scope>NUCLEOTIDE SEQUENCE [LARGE SCALE GENOMIC DNA]</scope>
    <source>
        <strain evidence="2">WS_11</strain>
    </source>
</reference>
<keyword evidence="2" id="KW-0808">Transferase</keyword>
<gene>
    <name evidence="2" type="ORF">E6K81_16845</name>
</gene>
<evidence type="ECO:0000256" key="1">
    <source>
        <dbReference type="SAM" id="MobiDB-lite"/>
    </source>
</evidence>
<dbReference type="GO" id="GO:0016740">
    <property type="term" value="F:transferase activity"/>
    <property type="evidence" value="ECO:0007669"/>
    <property type="project" value="UniProtKB-KW"/>
</dbReference>
<dbReference type="SUPFAM" id="SSF81301">
    <property type="entry name" value="Nucleotidyltransferase"/>
    <property type="match status" value="1"/>
</dbReference>
<accession>A0A538TWK0</accession>
<feature type="compositionally biased region" description="Basic and acidic residues" evidence="1">
    <location>
        <begin position="109"/>
        <end position="120"/>
    </location>
</feature>
<dbReference type="Proteomes" id="UP000319771">
    <property type="component" value="Unassembled WGS sequence"/>
</dbReference>
<dbReference type="AlphaFoldDB" id="A0A538TWK0"/>
<dbReference type="Gene3D" id="3.30.460.10">
    <property type="entry name" value="Beta Polymerase, domain 2"/>
    <property type="match status" value="1"/>
</dbReference>
<sequence>MKTERLVDALRALLRPFDKMVEVALVYGSVARAAEVSESDVDLMIVGRLSLKALAPGLRKAERQLRRPINPSVFGEAEFSKKLASGSPFLRNVLDKKKLFVVGSQGDLERMGQGRADRGPRAGSRGNRHTASSG</sequence>
<proteinExistence type="predicted"/>
<feature type="region of interest" description="Disordered" evidence="1">
    <location>
        <begin position="109"/>
        <end position="134"/>
    </location>
</feature>
<protein>
    <submittedName>
        <fullName evidence="2">Nucleotidyltransferase domain-containing protein</fullName>
    </submittedName>
</protein>
<evidence type="ECO:0000313" key="3">
    <source>
        <dbReference type="Proteomes" id="UP000319771"/>
    </source>
</evidence>
<organism evidence="2 3">
    <name type="scientific">Eiseniibacteriota bacterium</name>
    <dbReference type="NCBI Taxonomy" id="2212470"/>
    <lineage>
        <taxon>Bacteria</taxon>
        <taxon>Candidatus Eiseniibacteriota</taxon>
    </lineage>
</organism>
<dbReference type="CDD" id="cd05403">
    <property type="entry name" value="NT_KNTase_like"/>
    <property type="match status" value="1"/>
</dbReference>
<name>A0A538TWK0_UNCEI</name>
<comment type="caution">
    <text evidence="2">The sequence shown here is derived from an EMBL/GenBank/DDBJ whole genome shotgun (WGS) entry which is preliminary data.</text>
</comment>
<dbReference type="EMBL" id="VBPB01000403">
    <property type="protein sequence ID" value="TMQ67999.1"/>
    <property type="molecule type" value="Genomic_DNA"/>
</dbReference>
<dbReference type="InterPro" id="IPR043519">
    <property type="entry name" value="NT_sf"/>
</dbReference>